<evidence type="ECO:0000256" key="3">
    <source>
        <dbReference type="ARBA" id="ARBA00023027"/>
    </source>
</evidence>
<dbReference type="AlphaFoldDB" id="A0A4R4ZGX6"/>
<evidence type="ECO:0000256" key="2">
    <source>
        <dbReference type="ARBA" id="ARBA00023002"/>
    </source>
</evidence>
<proteinExistence type="inferred from homology"/>
<sequence>MRNRAWTCITESAYRQDHRRSEGADPVPDSRLRLAALLSPARAADVVDPATRRLLDERFEVVWAGEQHLAGVDDPTKPAALDPAAVPELAAGADVVLTSWGTPTLGKELWSAGTGPKVVAHAAGTVKNLIDPAILDQGVSVFSAGPRIAWSVGEYCLASMLTLARRLPRFDGAIRAGGWKQSGFRGHELAGAKVGIVGASSTARALITLLKPFGCDIVVYDPYLNAERAAQLGVRTAELGETVDSAFLTIHVPNVPETKGMITRELITRIPDGAVVVNSSRGPAIDQAALLEHVLGGRLYAALDVYDPEPPRFEESVLRAENLLLSPHVAGDTAEGHLALAGYVLKDALSWLDHGTRGPSFVDPAVWSIAA</sequence>
<protein>
    <submittedName>
        <fullName evidence="5">Hydroxyacid dehydrogenase</fullName>
    </submittedName>
</protein>
<dbReference type="InterPro" id="IPR050857">
    <property type="entry name" value="D-2-hydroxyacid_DH"/>
</dbReference>
<comment type="caution">
    <text evidence="5">The sequence shown here is derived from an EMBL/GenBank/DDBJ whole genome shotgun (WGS) entry which is preliminary data.</text>
</comment>
<dbReference type="PANTHER" id="PTHR42789:SF1">
    <property type="entry name" value="D-ISOMER SPECIFIC 2-HYDROXYACID DEHYDROGENASE FAMILY PROTEIN (AFU_ORTHOLOGUE AFUA_6G10090)"/>
    <property type="match status" value="1"/>
</dbReference>
<dbReference type="EMBL" id="SMKX01000065">
    <property type="protein sequence ID" value="TDD57803.1"/>
    <property type="molecule type" value="Genomic_DNA"/>
</dbReference>
<evidence type="ECO:0000313" key="5">
    <source>
        <dbReference type="EMBL" id="TDD57803.1"/>
    </source>
</evidence>
<dbReference type="Proteomes" id="UP000295124">
    <property type="component" value="Unassembled WGS sequence"/>
</dbReference>
<accession>A0A4R4ZGX6</accession>
<reference evidence="5 6" key="1">
    <citation type="submission" date="2019-03" db="EMBL/GenBank/DDBJ databases">
        <title>Draft genome sequences of novel Actinobacteria.</title>
        <authorList>
            <person name="Sahin N."/>
            <person name="Ay H."/>
            <person name="Saygin H."/>
        </authorList>
    </citation>
    <scope>NUCLEOTIDE SEQUENCE [LARGE SCALE GENOMIC DNA]</scope>
    <source>
        <strain evidence="5 6">JCM 13523</strain>
    </source>
</reference>
<evidence type="ECO:0000256" key="1">
    <source>
        <dbReference type="ARBA" id="ARBA00005854"/>
    </source>
</evidence>
<keyword evidence="2" id="KW-0560">Oxidoreductase</keyword>
<dbReference type="OrthoDB" id="117809at2"/>
<dbReference type="InterPro" id="IPR036291">
    <property type="entry name" value="NAD(P)-bd_dom_sf"/>
</dbReference>
<dbReference type="InterPro" id="IPR006140">
    <property type="entry name" value="D-isomer_DH_NAD-bd"/>
</dbReference>
<evidence type="ECO:0000313" key="6">
    <source>
        <dbReference type="Proteomes" id="UP000295124"/>
    </source>
</evidence>
<dbReference type="GO" id="GO:0016491">
    <property type="term" value="F:oxidoreductase activity"/>
    <property type="evidence" value="ECO:0007669"/>
    <property type="project" value="UniProtKB-KW"/>
</dbReference>
<dbReference type="PANTHER" id="PTHR42789">
    <property type="entry name" value="D-ISOMER SPECIFIC 2-HYDROXYACID DEHYDROGENASE FAMILY PROTEIN (AFU_ORTHOLOGUE AFUA_6G10090)"/>
    <property type="match status" value="1"/>
</dbReference>
<dbReference type="Gene3D" id="3.40.50.720">
    <property type="entry name" value="NAD(P)-binding Rossmann-like Domain"/>
    <property type="match status" value="2"/>
</dbReference>
<keyword evidence="6" id="KW-1185">Reference proteome</keyword>
<dbReference type="CDD" id="cd12167">
    <property type="entry name" value="2-Hacid_dh_8"/>
    <property type="match status" value="1"/>
</dbReference>
<keyword evidence="3" id="KW-0520">NAD</keyword>
<dbReference type="Pfam" id="PF02826">
    <property type="entry name" value="2-Hacid_dh_C"/>
    <property type="match status" value="1"/>
</dbReference>
<organism evidence="5 6">
    <name type="scientific">Kribbella antibiotica</name>
    <dbReference type="NCBI Taxonomy" id="190195"/>
    <lineage>
        <taxon>Bacteria</taxon>
        <taxon>Bacillati</taxon>
        <taxon>Actinomycetota</taxon>
        <taxon>Actinomycetes</taxon>
        <taxon>Propionibacteriales</taxon>
        <taxon>Kribbellaceae</taxon>
        <taxon>Kribbella</taxon>
    </lineage>
</organism>
<dbReference type="GO" id="GO:0051287">
    <property type="term" value="F:NAD binding"/>
    <property type="evidence" value="ECO:0007669"/>
    <property type="project" value="InterPro"/>
</dbReference>
<gene>
    <name evidence="5" type="ORF">E1263_22035</name>
</gene>
<feature type="domain" description="D-isomer specific 2-hydroxyacid dehydrogenase NAD-binding" evidence="4">
    <location>
        <begin position="157"/>
        <end position="330"/>
    </location>
</feature>
<comment type="similarity">
    <text evidence="1">Belongs to the D-isomer specific 2-hydroxyacid dehydrogenase family.</text>
</comment>
<evidence type="ECO:0000259" key="4">
    <source>
        <dbReference type="Pfam" id="PF02826"/>
    </source>
</evidence>
<dbReference type="SUPFAM" id="SSF52283">
    <property type="entry name" value="Formate/glycerate dehydrogenase catalytic domain-like"/>
    <property type="match status" value="1"/>
</dbReference>
<name>A0A4R4ZGX6_9ACTN</name>
<dbReference type="SUPFAM" id="SSF51735">
    <property type="entry name" value="NAD(P)-binding Rossmann-fold domains"/>
    <property type="match status" value="1"/>
</dbReference>